<proteinExistence type="predicted"/>
<evidence type="ECO:0000313" key="1">
    <source>
        <dbReference type="EMBL" id="KAL2038059.1"/>
    </source>
</evidence>
<gene>
    <name evidence="1" type="ORF">N7G274_009279</name>
</gene>
<keyword evidence="2" id="KW-1185">Reference proteome</keyword>
<accession>A0ABR3ZZU0</accession>
<dbReference type="Proteomes" id="UP001590950">
    <property type="component" value="Unassembled WGS sequence"/>
</dbReference>
<protein>
    <submittedName>
        <fullName evidence="1">Uncharacterized protein</fullName>
    </submittedName>
</protein>
<evidence type="ECO:0000313" key="2">
    <source>
        <dbReference type="Proteomes" id="UP001590950"/>
    </source>
</evidence>
<name>A0ABR3ZZU0_9LECA</name>
<organism evidence="1 2">
    <name type="scientific">Stereocaulon virgatum</name>
    <dbReference type="NCBI Taxonomy" id="373712"/>
    <lineage>
        <taxon>Eukaryota</taxon>
        <taxon>Fungi</taxon>
        <taxon>Dikarya</taxon>
        <taxon>Ascomycota</taxon>
        <taxon>Pezizomycotina</taxon>
        <taxon>Lecanoromycetes</taxon>
        <taxon>OSLEUM clade</taxon>
        <taxon>Lecanoromycetidae</taxon>
        <taxon>Lecanorales</taxon>
        <taxon>Lecanorineae</taxon>
        <taxon>Stereocaulaceae</taxon>
        <taxon>Stereocaulon</taxon>
    </lineage>
</organism>
<comment type="caution">
    <text evidence="1">The sequence shown here is derived from an EMBL/GenBank/DDBJ whole genome shotgun (WGS) entry which is preliminary data.</text>
</comment>
<dbReference type="EMBL" id="JBEFKJ010000035">
    <property type="protein sequence ID" value="KAL2038059.1"/>
    <property type="molecule type" value="Genomic_DNA"/>
</dbReference>
<sequence length="101" mass="10977">MLGGDPTICMWGCASTTNGMQSSLVMFQSTEAVSYHGIGSASPRANCTATSTSFISIAIRHRFTIDKLLATLLTHDHLWATAIANNFIRLLNRNMEMAQAI</sequence>
<reference evidence="1 2" key="1">
    <citation type="submission" date="2024-09" db="EMBL/GenBank/DDBJ databases">
        <title>Rethinking Asexuality: The Enigmatic Case of Functional Sexual Genes in Lepraria (Stereocaulaceae).</title>
        <authorList>
            <person name="Doellman M."/>
            <person name="Sun Y."/>
            <person name="Barcenas-Pena A."/>
            <person name="Lumbsch H.T."/>
            <person name="Grewe F."/>
        </authorList>
    </citation>
    <scope>NUCLEOTIDE SEQUENCE [LARGE SCALE GENOMIC DNA]</scope>
    <source>
        <strain evidence="1 2">Mercado 3170</strain>
    </source>
</reference>